<proteinExistence type="predicted"/>
<comment type="caution">
    <text evidence="2">The sequence shown here is derived from an EMBL/GenBank/DDBJ whole genome shotgun (WGS) entry which is preliminary data.</text>
</comment>
<dbReference type="EMBL" id="BSUN01000001">
    <property type="protein sequence ID" value="GMA34858.1"/>
    <property type="molecule type" value="Genomic_DNA"/>
</dbReference>
<evidence type="ECO:0000313" key="3">
    <source>
        <dbReference type="Proteomes" id="UP001157125"/>
    </source>
</evidence>
<accession>A0ABQ6ICN5</accession>
<feature type="transmembrane region" description="Helical" evidence="1">
    <location>
        <begin position="32"/>
        <end position="52"/>
    </location>
</feature>
<keyword evidence="3" id="KW-1185">Reference proteome</keyword>
<gene>
    <name evidence="2" type="ORF">GCM10025876_10620</name>
</gene>
<name>A0ABQ6ICN5_9MICO</name>
<evidence type="ECO:0000256" key="1">
    <source>
        <dbReference type="SAM" id="Phobius"/>
    </source>
</evidence>
<organism evidence="2 3">
    <name type="scientific">Demequina litorisediminis</name>
    <dbReference type="NCBI Taxonomy" id="1849022"/>
    <lineage>
        <taxon>Bacteria</taxon>
        <taxon>Bacillati</taxon>
        <taxon>Actinomycetota</taxon>
        <taxon>Actinomycetes</taxon>
        <taxon>Micrococcales</taxon>
        <taxon>Demequinaceae</taxon>
        <taxon>Demequina</taxon>
    </lineage>
</organism>
<keyword evidence="1" id="KW-1133">Transmembrane helix</keyword>
<sequence length="70" mass="7857">MLTLAMIHGANGMRMIIDDYARSPWMRTTLQWALRIATLVIIVLGTLVLFTFDPCPADADPSLLPTFCFE</sequence>
<keyword evidence="1" id="KW-0472">Membrane</keyword>
<dbReference type="Gene3D" id="1.20.1300.10">
    <property type="entry name" value="Fumarate reductase/succinate dehydrogenase, transmembrane subunit"/>
    <property type="match status" value="1"/>
</dbReference>
<keyword evidence="1" id="KW-0812">Transmembrane</keyword>
<reference evidence="3" key="1">
    <citation type="journal article" date="2019" name="Int. J. Syst. Evol. Microbiol.">
        <title>The Global Catalogue of Microorganisms (GCM) 10K type strain sequencing project: providing services to taxonomists for standard genome sequencing and annotation.</title>
        <authorList>
            <consortium name="The Broad Institute Genomics Platform"/>
            <consortium name="The Broad Institute Genome Sequencing Center for Infectious Disease"/>
            <person name="Wu L."/>
            <person name="Ma J."/>
        </authorList>
    </citation>
    <scope>NUCLEOTIDE SEQUENCE [LARGE SCALE GENOMIC DNA]</scope>
    <source>
        <strain evidence="3">NBRC 112299</strain>
    </source>
</reference>
<protein>
    <recommendedName>
        <fullName evidence="4">Succinate dehydrogenase/Fumarate reductase transmembrane subunit</fullName>
    </recommendedName>
</protein>
<evidence type="ECO:0008006" key="4">
    <source>
        <dbReference type="Google" id="ProtNLM"/>
    </source>
</evidence>
<dbReference type="Proteomes" id="UP001157125">
    <property type="component" value="Unassembled WGS sequence"/>
</dbReference>
<dbReference type="SUPFAM" id="SSF81343">
    <property type="entry name" value="Fumarate reductase respiratory complex transmembrane subunits"/>
    <property type="match status" value="1"/>
</dbReference>
<dbReference type="InterPro" id="IPR034804">
    <property type="entry name" value="SQR/QFR_C/D"/>
</dbReference>
<evidence type="ECO:0000313" key="2">
    <source>
        <dbReference type="EMBL" id="GMA34858.1"/>
    </source>
</evidence>